<dbReference type="SMART" id="SM00595">
    <property type="entry name" value="MADF"/>
    <property type="match status" value="1"/>
</dbReference>
<feature type="compositionally biased region" description="Polar residues" evidence="1">
    <location>
        <begin position="166"/>
        <end position="180"/>
    </location>
</feature>
<evidence type="ECO:0000313" key="4">
    <source>
        <dbReference type="Proteomes" id="UP001331761"/>
    </source>
</evidence>
<dbReference type="PROSITE" id="PS51029">
    <property type="entry name" value="MADF"/>
    <property type="match status" value="1"/>
</dbReference>
<dbReference type="EMBL" id="WIXE01004363">
    <property type="protein sequence ID" value="KAK5983110.1"/>
    <property type="molecule type" value="Genomic_DNA"/>
</dbReference>
<accession>A0AAN8G442</accession>
<dbReference type="Pfam" id="PF10545">
    <property type="entry name" value="MADF_DNA_bdg"/>
    <property type="match status" value="1"/>
</dbReference>
<dbReference type="AlphaFoldDB" id="A0AAN8G442"/>
<feature type="domain" description="MADF" evidence="2">
    <location>
        <begin position="69"/>
        <end position="157"/>
    </location>
</feature>
<dbReference type="Proteomes" id="UP001331761">
    <property type="component" value="Unassembled WGS sequence"/>
</dbReference>
<feature type="region of interest" description="Disordered" evidence="1">
    <location>
        <begin position="195"/>
        <end position="216"/>
    </location>
</feature>
<proteinExistence type="predicted"/>
<organism evidence="3 4">
    <name type="scientific">Trichostrongylus colubriformis</name>
    <name type="common">Black scour worm</name>
    <dbReference type="NCBI Taxonomy" id="6319"/>
    <lineage>
        <taxon>Eukaryota</taxon>
        <taxon>Metazoa</taxon>
        <taxon>Ecdysozoa</taxon>
        <taxon>Nematoda</taxon>
        <taxon>Chromadorea</taxon>
        <taxon>Rhabditida</taxon>
        <taxon>Rhabditina</taxon>
        <taxon>Rhabditomorpha</taxon>
        <taxon>Strongyloidea</taxon>
        <taxon>Trichostrongylidae</taxon>
        <taxon>Trichostrongylus</taxon>
    </lineage>
</organism>
<dbReference type="PANTHER" id="PTHR12243">
    <property type="entry name" value="MADF DOMAIN TRANSCRIPTION FACTOR"/>
    <property type="match status" value="1"/>
</dbReference>
<protein>
    <submittedName>
        <fullName evidence="3">MADF domain-containing protein</fullName>
    </submittedName>
</protein>
<feature type="region of interest" description="Disordered" evidence="1">
    <location>
        <begin position="166"/>
        <end position="185"/>
    </location>
</feature>
<name>A0AAN8G442_TRICO</name>
<comment type="caution">
    <text evidence="3">The sequence shown here is derived from an EMBL/GenBank/DDBJ whole genome shotgun (WGS) entry which is preliminary data.</text>
</comment>
<sequence>MGSLYPAQVESYHVRTHNALQTCKSDDVEFNSERKEVSTEWLGFDEINYEDDIERFAQNKAYDYALRTELIALVEANKCLWDNRTEYFRIFDMKARAWEDIRKTMKGLGYDLDVRGLKKIWRTLRDSWRKIKRNTTGSMNTTWAYSKHMKFLETVENFTGAHCSNNAVNTHGPPSTQVLGGSSKRKASVLDEDAEAIRDAPRPKKSHPNASDHSQDQFSAFGQMVTEVLRSMPLETAKAKMHVISTALFAVPGNTTTNER</sequence>
<reference evidence="3 4" key="1">
    <citation type="submission" date="2019-10" db="EMBL/GenBank/DDBJ databases">
        <title>Assembly and Annotation for the nematode Trichostrongylus colubriformis.</title>
        <authorList>
            <person name="Martin J."/>
        </authorList>
    </citation>
    <scope>NUCLEOTIDE SEQUENCE [LARGE SCALE GENOMIC DNA]</scope>
    <source>
        <strain evidence="3">G859</strain>
        <tissue evidence="3">Whole worm</tissue>
    </source>
</reference>
<keyword evidence="4" id="KW-1185">Reference proteome</keyword>
<evidence type="ECO:0000259" key="2">
    <source>
        <dbReference type="PROSITE" id="PS51029"/>
    </source>
</evidence>
<evidence type="ECO:0000256" key="1">
    <source>
        <dbReference type="SAM" id="MobiDB-lite"/>
    </source>
</evidence>
<dbReference type="PANTHER" id="PTHR12243:SF67">
    <property type="entry name" value="COREPRESSOR OF PANGOLIN, ISOFORM A-RELATED"/>
    <property type="match status" value="1"/>
</dbReference>
<evidence type="ECO:0000313" key="3">
    <source>
        <dbReference type="EMBL" id="KAK5983110.1"/>
    </source>
</evidence>
<dbReference type="InterPro" id="IPR039353">
    <property type="entry name" value="TF_Adf1"/>
</dbReference>
<gene>
    <name evidence="3" type="ORF">GCK32_014968</name>
</gene>
<dbReference type="InterPro" id="IPR006578">
    <property type="entry name" value="MADF-dom"/>
</dbReference>